<dbReference type="Proteomes" id="UP000245626">
    <property type="component" value="Unassembled WGS sequence"/>
</dbReference>
<protein>
    <submittedName>
        <fullName evidence="1">P-loop containing nucleoside triphosphate hydrolase protein</fullName>
    </submittedName>
</protein>
<organism evidence="1 2">
    <name type="scientific">Violaceomyces palustris</name>
    <dbReference type="NCBI Taxonomy" id="1673888"/>
    <lineage>
        <taxon>Eukaryota</taxon>
        <taxon>Fungi</taxon>
        <taxon>Dikarya</taxon>
        <taxon>Basidiomycota</taxon>
        <taxon>Ustilaginomycotina</taxon>
        <taxon>Ustilaginomycetes</taxon>
        <taxon>Violaceomycetales</taxon>
        <taxon>Violaceomycetaceae</taxon>
        <taxon>Violaceomyces</taxon>
    </lineage>
</organism>
<sequence>MEYPRKTPYHPRATIVLIGMRGVGKTTLGLIASTALGRRFVDLDSVLENATGMSVSAFVADNGWPAFREKEAQILSASLQRLPFDAVIACGGGVVESSECRRLLINAKETCPVIFVVRERGEVVKYL</sequence>
<feature type="non-terminal residue" evidence="1">
    <location>
        <position position="127"/>
    </location>
</feature>
<accession>A0ACD0P0L6</accession>
<proteinExistence type="predicted"/>
<dbReference type="EMBL" id="KZ819833">
    <property type="protein sequence ID" value="PWN51567.1"/>
    <property type="molecule type" value="Genomic_DNA"/>
</dbReference>
<keyword evidence="1" id="KW-0378">Hydrolase</keyword>
<evidence type="ECO:0000313" key="1">
    <source>
        <dbReference type="EMBL" id="PWN51567.1"/>
    </source>
</evidence>
<reference evidence="1 2" key="1">
    <citation type="journal article" date="2018" name="Mol. Biol. Evol.">
        <title>Broad Genomic Sampling Reveals a Smut Pathogenic Ancestry of the Fungal Clade Ustilaginomycotina.</title>
        <authorList>
            <person name="Kijpornyongpan T."/>
            <person name="Mondo S.J."/>
            <person name="Barry K."/>
            <person name="Sandor L."/>
            <person name="Lee J."/>
            <person name="Lipzen A."/>
            <person name="Pangilinan J."/>
            <person name="LaButti K."/>
            <person name="Hainaut M."/>
            <person name="Henrissat B."/>
            <person name="Grigoriev I.V."/>
            <person name="Spatafora J.W."/>
            <person name="Aime M.C."/>
        </authorList>
    </citation>
    <scope>NUCLEOTIDE SEQUENCE [LARGE SCALE GENOMIC DNA]</scope>
    <source>
        <strain evidence="1 2">SA 807</strain>
    </source>
</reference>
<name>A0ACD0P0L6_9BASI</name>
<evidence type="ECO:0000313" key="2">
    <source>
        <dbReference type="Proteomes" id="UP000245626"/>
    </source>
</evidence>
<keyword evidence="2" id="KW-1185">Reference proteome</keyword>
<gene>
    <name evidence="1" type="ORF">IE53DRAFT_313701</name>
</gene>